<dbReference type="Gene3D" id="3.30.40.10">
    <property type="entry name" value="Zinc/RING finger domain, C3HC4 (zinc finger)"/>
    <property type="match status" value="1"/>
</dbReference>
<keyword evidence="1" id="KW-0862">Zinc</keyword>
<dbReference type="PANTHER" id="PTHR45676:SF110">
    <property type="entry name" value="ZINC FINGER, RING_FYVE_PHD-TYPE-RELATED"/>
    <property type="match status" value="1"/>
</dbReference>
<gene>
    <name evidence="3" type="ORF">Ccrd_013053</name>
</gene>
<proteinExistence type="predicted"/>
<dbReference type="PANTHER" id="PTHR45676">
    <property type="entry name" value="RING-H2 FINGER PROTEIN ATL51-RELATED"/>
    <property type="match status" value="1"/>
</dbReference>
<dbReference type="PROSITE" id="PS50089">
    <property type="entry name" value="ZF_RING_2"/>
    <property type="match status" value="1"/>
</dbReference>
<name>A0A103YGD3_CYNCS</name>
<evidence type="ECO:0000256" key="1">
    <source>
        <dbReference type="PROSITE-ProRule" id="PRU00175"/>
    </source>
</evidence>
<evidence type="ECO:0000259" key="2">
    <source>
        <dbReference type="PROSITE" id="PS50089"/>
    </source>
</evidence>
<dbReference type="GO" id="GO:0008270">
    <property type="term" value="F:zinc ion binding"/>
    <property type="evidence" value="ECO:0007669"/>
    <property type="project" value="UniProtKB-KW"/>
</dbReference>
<dbReference type="Gramene" id="KVI08601">
    <property type="protein sequence ID" value="KVI08601"/>
    <property type="gene ID" value="Ccrd_013053"/>
</dbReference>
<keyword evidence="4" id="KW-1185">Reference proteome</keyword>
<protein>
    <submittedName>
        <fullName evidence="3">Zinc finger, RING/FYVE/PHD-type</fullName>
    </submittedName>
</protein>
<dbReference type="InterPro" id="IPR013083">
    <property type="entry name" value="Znf_RING/FYVE/PHD"/>
</dbReference>
<comment type="caution">
    <text evidence="3">The sequence shown here is derived from an EMBL/GenBank/DDBJ whole genome shotgun (WGS) entry which is preliminary data.</text>
</comment>
<dbReference type="Proteomes" id="UP000243975">
    <property type="component" value="Unassembled WGS sequence"/>
</dbReference>
<evidence type="ECO:0000313" key="3">
    <source>
        <dbReference type="EMBL" id="KVI08601.1"/>
    </source>
</evidence>
<dbReference type="EMBL" id="LEKV01001104">
    <property type="protein sequence ID" value="KVI08601.1"/>
    <property type="molecule type" value="Genomic_DNA"/>
</dbReference>
<dbReference type="GO" id="GO:0016567">
    <property type="term" value="P:protein ubiquitination"/>
    <property type="evidence" value="ECO:0007669"/>
    <property type="project" value="UniProtKB-UniPathway"/>
</dbReference>
<keyword evidence="1" id="KW-0479">Metal-binding</keyword>
<sequence>MADNVQSGIAIAANRVRKRSERIMIRTSFSKFKNTVANPVVLDEDELDDFEMNQATFQPAEPVLPFLPADDSMNFDDAVQVTGPFHTVEEADDSTHCNVKELTVNSSRTDCIVCLCEFFLGARLAMLERCGHGYHVKCLEAWLKEHPNCPLRRIPVSSSHNQDNTTHNHNLYLKKFYDMVSRYGTSALETMVDWLTSHMRHPLASSALT</sequence>
<evidence type="ECO:0000313" key="4">
    <source>
        <dbReference type="Proteomes" id="UP000243975"/>
    </source>
</evidence>
<keyword evidence="1" id="KW-0863">Zinc-finger</keyword>
<dbReference type="AlphaFoldDB" id="A0A103YGD3"/>
<dbReference type="UniPathway" id="UPA00143"/>
<organism evidence="3 4">
    <name type="scientific">Cynara cardunculus var. scolymus</name>
    <name type="common">Globe artichoke</name>
    <name type="synonym">Cynara scolymus</name>
    <dbReference type="NCBI Taxonomy" id="59895"/>
    <lineage>
        <taxon>Eukaryota</taxon>
        <taxon>Viridiplantae</taxon>
        <taxon>Streptophyta</taxon>
        <taxon>Embryophyta</taxon>
        <taxon>Tracheophyta</taxon>
        <taxon>Spermatophyta</taxon>
        <taxon>Magnoliopsida</taxon>
        <taxon>eudicotyledons</taxon>
        <taxon>Gunneridae</taxon>
        <taxon>Pentapetalae</taxon>
        <taxon>asterids</taxon>
        <taxon>campanulids</taxon>
        <taxon>Asterales</taxon>
        <taxon>Asteraceae</taxon>
        <taxon>Carduoideae</taxon>
        <taxon>Cardueae</taxon>
        <taxon>Carduinae</taxon>
        <taxon>Cynara</taxon>
    </lineage>
</organism>
<feature type="domain" description="RING-type" evidence="2">
    <location>
        <begin position="111"/>
        <end position="153"/>
    </location>
</feature>
<dbReference type="SUPFAM" id="SSF57850">
    <property type="entry name" value="RING/U-box"/>
    <property type="match status" value="1"/>
</dbReference>
<accession>A0A103YGD3</accession>
<dbReference type="InterPro" id="IPR001841">
    <property type="entry name" value="Znf_RING"/>
</dbReference>
<reference evidence="3 4" key="1">
    <citation type="journal article" date="2016" name="Sci. Rep.">
        <title>The genome sequence of the outbreeding globe artichoke constructed de novo incorporating a phase-aware low-pass sequencing strategy of F1 progeny.</title>
        <authorList>
            <person name="Scaglione D."/>
            <person name="Reyes-Chin-Wo S."/>
            <person name="Acquadro A."/>
            <person name="Froenicke L."/>
            <person name="Portis E."/>
            <person name="Beitel C."/>
            <person name="Tirone M."/>
            <person name="Mauro R."/>
            <person name="Lo Monaco A."/>
            <person name="Mauromicale G."/>
            <person name="Faccioli P."/>
            <person name="Cattivelli L."/>
            <person name="Rieseberg L."/>
            <person name="Michelmore R."/>
            <person name="Lanteri S."/>
        </authorList>
    </citation>
    <scope>NUCLEOTIDE SEQUENCE [LARGE SCALE GENOMIC DNA]</scope>
    <source>
        <strain evidence="3">2C</strain>
    </source>
</reference>
<dbReference type="Pfam" id="PF13639">
    <property type="entry name" value="zf-RING_2"/>
    <property type="match status" value="1"/>
</dbReference>